<dbReference type="InterPro" id="IPR011723">
    <property type="entry name" value="Znf/thioredoxin_put"/>
</dbReference>
<reference evidence="1 2" key="1">
    <citation type="submission" date="2021-12" db="EMBL/GenBank/DDBJ databases">
        <title>Discovery of the Pendulisporaceae a myxobacterial family with distinct sporulation behavior and unique specialized metabolism.</title>
        <authorList>
            <person name="Garcia R."/>
            <person name="Popoff A."/>
            <person name="Bader C.D."/>
            <person name="Loehr J."/>
            <person name="Walesch S."/>
            <person name="Walt C."/>
            <person name="Boldt J."/>
            <person name="Bunk B."/>
            <person name="Haeckl F.J.F.P.J."/>
            <person name="Gunesch A.P."/>
            <person name="Birkelbach J."/>
            <person name="Nuebel U."/>
            <person name="Pietschmann T."/>
            <person name="Bach T."/>
            <person name="Mueller R."/>
        </authorList>
    </citation>
    <scope>NUCLEOTIDE SEQUENCE [LARGE SCALE GENOMIC DNA]</scope>
    <source>
        <strain evidence="1 2">MSr11954</strain>
    </source>
</reference>
<protein>
    <submittedName>
        <fullName evidence="1">Uncharacterized protein</fullName>
    </submittedName>
</protein>
<keyword evidence="2" id="KW-1185">Reference proteome</keyword>
<dbReference type="Proteomes" id="UP001370348">
    <property type="component" value="Chromosome"/>
</dbReference>
<organism evidence="1 2">
    <name type="scientific">Pendulispora albinea</name>
    <dbReference type="NCBI Taxonomy" id="2741071"/>
    <lineage>
        <taxon>Bacteria</taxon>
        <taxon>Pseudomonadati</taxon>
        <taxon>Myxococcota</taxon>
        <taxon>Myxococcia</taxon>
        <taxon>Myxococcales</taxon>
        <taxon>Sorangiineae</taxon>
        <taxon>Pendulisporaceae</taxon>
        <taxon>Pendulispora</taxon>
    </lineage>
</organism>
<evidence type="ECO:0000313" key="1">
    <source>
        <dbReference type="EMBL" id="WXB12919.1"/>
    </source>
</evidence>
<accession>A0ABZ2LPT0</accession>
<evidence type="ECO:0000313" key="2">
    <source>
        <dbReference type="Proteomes" id="UP001370348"/>
    </source>
</evidence>
<sequence length="56" mass="5838">MSGGSGGSPPKNPDDPVMEIRCPTCKATIKVALSEAEATMKVKCPKGHDVPLVKMV</sequence>
<proteinExistence type="predicted"/>
<gene>
    <name evidence="1" type="ORF">LZC94_34350</name>
</gene>
<dbReference type="EMBL" id="CP089984">
    <property type="protein sequence ID" value="WXB12919.1"/>
    <property type="molecule type" value="Genomic_DNA"/>
</dbReference>
<dbReference type="RefSeq" id="WP_394822539.1">
    <property type="nucleotide sequence ID" value="NZ_CP089984.1"/>
</dbReference>
<dbReference type="NCBIfam" id="TIGR02098">
    <property type="entry name" value="MJ0042_CXXC"/>
    <property type="match status" value="1"/>
</dbReference>
<name>A0ABZ2LPT0_9BACT</name>